<dbReference type="AlphaFoldDB" id="A0A0A5G6V2"/>
<sequence length="66" mass="7785">MANYYIKTTQQLAERIESLRYQMIKIATVEGFTSEDSLATSRELDRLLNLYDLYQNQTMLKCNTNK</sequence>
<organism evidence="1 2">
    <name type="scientific">Pontibacillus litoralis JSM 072002</name>
    <dbReference type="NCBI Taxonomy" id="1385512"/>
    <lineage>
        <taxon>Bacteria</taxon>
        <taxon>Bacillati</taxon>
        <taxon>Bacillota</taxon>
        <taxon>Bacilli</taxon>
        <taxon>Bacillales</taxon>
        <taxon>Bacillaceae</taxon>
        <taxon>Pontibacillus</taxon>
    </lineage>
</organism>
<protein>
    <recommendedName>
        <fullName evidence="3">Aspartyl-phosphate phosphatase Spo0E family protein</fullName>
    </recommendedName>
</protein>
<evidence type="ECO:0000313" key="2">
    <source>
        <dbReference type="Proteomes" id="UP000030401"/>
    </source>
</evidence>
<proteinExistence type="predicted"/>
<dbReference type="InterPro" id="IPR037208">
    <property type="entry name" value="Spo0E-like_sf"/>
</dbReference>
<dbReference type="eggNOG" id="ENOG5030CE5">
    <property type="taxonomic scope" value="Bacteria"/>
</dbReference>
<accession>A0A0A5G6V2</accession>
<dbReference type="Pfam" id="PF09388">
    <property type="entry name" value="SpoOE-like"/>
    <property type="match status" value="1"/>
</dbReference>
<dbReference type="EMBL" id="AVPG01000010">
    <property type="protein sequence ID" value="KGX86898.1"/>
    <property type="molecule type" value="Genomic_DNA"/>
</dbReference>
<dbReference type="SUPFAM" id="SSF140500">
    <property type="entry name" value="BAS1536-like"/>
    <property type="match status" value="1"/>
</dbReference>
<dbReference type="GO" id="GO:0043937">
    <property type="term" value="P:regulation of sporulation"/>
    <property type="evidence" value="ECO:0007669"/>
    <property type="project" value="InterPro"/>
</dbReference>
<comment type="caution">
    <text evidence="1">The sequence shown here is derived from an EMBL/GenBank/DDBJ whole genome shotgun (WGS) entry which is preliminary data.</text>
</comment>
<dbReference type="InterPro" id="IPR036638">
    <property type="entry name" value="HLH_DNA-bd_sf"/>
</dbReference>
<gene>
    <name evidence="1" type="ORF">N784_03325</name>
</gene>
<name>A0A0A5G6V2_9BACI</name>
<keyword evidence="2" id="KW-1185">Reference proteome</keyword>
<dbReference type="Gene3D" id="4.10.280.10">
    <property type="entry name" value="Helix-loop-helix DNA-binding domain"/>
    <property type="match status" value="1"/>
</dbReference>
<reference evidence="1 2" key="1">
    <citation type="submission" date="2013-08" db="EMBL/GenBank/DDBJ databases">
        <authorList>
            <person name="Huang J."/>
            <person name="Wang G."/>
        </authorList>
    </citation>
    <scope>NUCLEOTIDE SEQUENCE [LARGE SCALE GENOMIC DNA]</scope>
    <source>
        <strain evidence="1 2">JSM 072002</strain>
    </source>
</reference>
<dbReference type="GO" id="GO:0046983">
    <property type="term" value="F:protein dimerization activity"/>
    <property type="evidence" value="ECO:0007669"/>
    <property type="project" value="InterPro"/>
</dbReference>
<dbReference type="Proteomes" id="UP000030401">
    <property type="component" value="Unassembled WGS sequence"/>
</dbReference>
<evidence type="ECO:0000313" key="1">
    <source>
        <dbReference type="EMBL" id="KGX86898.1"/>
    </source>
</evidence>
<evidence type="ECO:0008006" key="3">
    <source>
        <dbReference type="Google" id="ProtNLM"/>
    </source>
</evidence>
<dbReference type="InterPro" id="IPR018540">
    <property type="entry name" value="Spo0E-like"/>
</dbReference>
<dbReference type="RefSeq" id="WP_036834026.1">
    <property type="nucleotide sequence ID" value="NZ_AVPG01000010.1"/>
</dbReference>